<dbReference type="AlphaFoldDB" id="A0A1F7S3L6"/>
<accession>A0A1F7S3L6</accession>
<dbReference type="Proteomes" id="UP000179266">
    <property type="component" value="Unassembled WGS sequence"/>
</dbReference>
<dbReference type="InterPro" id="IPR017850">
    <property type="entry name" value="Alkaline_phosphatase_core_sf"/>
</dbReference>
<proteinExistence type="predicted"/>
<dbReference type="Gene3D" id="3.40.720.10">
    <property type="entry name" value="Alkaline Phosphatase, subunit A"/>
    <property type="match status" value="1"/>
</dbReference>
<dbReference type="EMBL" id="MGDD01000054">
    <property type="protein sequence ID" value="OGL47868.1"/>
    <property type="molecule type" value="Genomic_DNA"/>
</dbReference>
<protein>
    <recommendedName>
        <fullName evidence="1">Sulfatase N-terminal domain-containing protein</fullName>
    </recommendedName>
</protein>
<sequence>MLWIRRQNETYIGPSLHFRTIAEILNDNGYSTSGISASPIVGSGTSMDKGFVYFDQTCGHVSINQRRSATDLNQQVFKWLDTYQSGQKPFFLYIHYMDPHNFYRPPPEFVVFGRQGYELVDDEINKKLNTISENFGVSGITDEILEKSGLSHADISRLIDLYDAEILCVDHYIGELFQKLKNRNLYDNTIIVMTADHGECFLEHNNIKHGGSLYKELINVPLIIRIPGLKGGKKIDRLVEQIDIVPTILEATRIDTKQQFSGTSFYCMMTGKGDCGDDQGMAEIPGRNIRTLMRGNSKLIVSPEEIELYNLSSDPGEKNNIKDQRPEMVDELQAALENLISRLKINQTEPVPANNKDLEMLKSLGYIK</sequence>
<dbReference type="CDD" id="cd16148">
    <property type="entry name" value="sulfatase_like"/>
    <property type="match status" value="1"/>
</dbReference>
<dbReference type="PANTHER" id="PTHR43751:SF3">
    <property type="entry name" value="SULFATASE N-TERMINAL DOMAIN-CONTAINING PROTEIN"/>
    <property type="match status" value="1"/>
</dbReference>
<dbReference type="InterPro" id="IPR052701">
    <property type="entry name" value="GAG_Ulvan_Degrading_Sulfatases"/>
</dbReference>
<dbReference type="SUPFAM" id="SSF53649">
    <property type="entry name" value="Alkaline phosphatase-like"/>
    <property type="match status" value="1"/>
</dbReference>
<organism evidence="2 3">
    <name type="scientific">Candidatus Schekmanbacteria bacterium RBG_13_48_7</name>
    <dbReference type="NCBI Taxonomy" id="1817878"/>
    <lineage>
        <taxon>Bacteria</taxon>
        <taxon>Candidatus Schekmaniibacteriota</taxon>
    </lineage>
</organism>
<evidence type="ECO:0000313" key="2">
    <source>
        <dbReference type="EMBL" id="OGL47868.1"/>
    </source>
</evidence>
<comment type="caution">
    <text evidence="2">The sequence shown here is derived from an EMBL/GenBank/DDBJ whole genome shotgun (WGS) entry which is preliminary data.</text>
</comment>
<evidence type="ECO:0000259" key="1">
    <source>
        <dbReference type="Pfam" id="PF00884"/>
    </source>
</evidence>
<feature type="domain" description="Sulfatase N-terminal" evidence="1">
    <location>
        <begin position="8"/>
        <end position="252"/>
    </location>
</feature>
<dbReference type="Gene3D" id="3.30.1120.10">
    <property type="match status" value="1"/>
</dbReference>
<gene>
    <name evidence="2" type="ORF">A2161_18610</name>
</gene>
<dbReference type="PANTHER" id="PTHR43751">
    <property type="entry name" value="SULFATASE"/>
    <property type="match status" value="1"/>
</dbReference>
<name>A0A1F7S3L6_9BACT</name>
<dbReference type="InterPro" id="IPR000917">
    <property type="entry name" value="Sulfatase_N"/>
</dbReference>
<evidence type="ECO:0000313" key="3">
    <source>
        <dbReference type="Proteomes" id="UP000179266"/>
    </source>
</evidence>
<dbReference type="Pfam" id="PF00884">
    <property type="entry name" value="Sulfatase"/>
    <property type="match status" value="1"/>
</dbReference>
<reference evidence="2 3" key="1">
    <citation type="journal article" date="2016" name="Nat. Commun.">
        <title>Thousands of microbial genomes shed light on interconnected biogeochemical processes in an aquifer system.</title>
        <authorList>
            <person name="Anantharaman K."/>
            <person name="Brown C.T."/>
            <person name="Hug L.A."/>
            <person name="Sharon I."/>
            <person name="Castelle C.J."/>
            <person name="Probst A.J."/>
            <person name="Thomas B.C."/>
            <person name="Singh A."/>
            <person name="Wilkins M.J."/>
            <person name="Karaoz U."/>
            <person name="Brodie E.L."/>
            <person name="Williams K.H."/>
            <person name="Hubbard S.S."/>
            <person name="Banfield J.F."/>
        </authorList>
    </citation>
    <scope>NUCLEOTIDE SEQUENCE [LARGE SCALE GENOMIC DNA]</scope>
</reference>